<organism evidence="1 2">
    <name type="scientific">Trifolium subterraneum</name>
    <name type="common">Subterranean clover</name>
    <dbReference type="NCBI Taxonomy" id="3900"/>
    <lineage>
        <taxon>Eukaryota</taxon>
        <taxon>Viridiplantae</taxon>
        <taxon>Streptophyta</taxon>
        <taxon>Embryophyta</taxon>
        <taxon>Tracheophyta</taxon>
        <taxon>Spermatophyta</taxon>
        <taxon>Magnoliopsida</taxon>
        <taxon>eudicotyledons</taxon>
        <taxon>Gunneridae</taxon>
        <taxon>Pentapetalae</taxon>
        <taxon>rosids</taxon>
        <taxon>fabids</taxon>
        <taxon>Fabales</taxon>
        <taxon>Fabaceae</taxon>
        <taxon>Papilionoideae</taxon>
        <taxon>50 kb inversion clade</taxon>
        <taxon>NPAAA clade</taxon>
        <taxon>Hologalegina</taxon>
        <taxon>IRL clade</taxon>
        <taxon>Trifolieae</taxon>
        <taxon>Trifolium</taxon>
    </lineage>
</organism>
<keyword evidence="2" id="KW-1185">Reference proteome</keyword>
<evidence type="ECO:0000313" key="1">
    <source>
        <dbReference type="EMBL" id="GAU46573.1"/>
    </source>
</evidence>
<reference evidence="2" key="1">
    <citation type="journal article" date="2017" name="Front. Plant Sci.">
        <title>Climate Clever Clovers: New Paradigm to Reduce the Environmental Footprint of Ruminants by Breeding Low Methanogenic Forages Utilizing Haplotype Variation.</title>
        <authorList>
            <person name="Kaur P."/>
            <person name="Appels R."/>
            <person name="Bayer P.E."/>
            <person name="Keeble-Gagnere G."/>
            <person name="Wang J."/>
            <person name="Hirakawa H."/>
            <person name="Shirasawa K."/>
            <person name="Vercoe P."/>
            <person name="Stefanova K."/>
            <person name="Durmic Z."/>
            <person name="Nichols P."/>
            <person name="Revell C."/>
            <person name="Isobe S.N."/>
            <person name="Edwards D."/>
            <person name="Erskine W."/>
        </authorList>
    </citation>
    <scope>NUCLEOTIDE SEQUENCE [LARGE SCALE GENOMIC DNA]</scope>
    <source>
        <strain evidence="2">cv. Daliak</strain>
    </source>
</reference>
<dbReference type="AlphaFoldDB" id="A0A2Z6NW97"/>
<dbReference type="EMBL" id="DF974227">
    <property type="protein sequence ID" value="GAU46573.1"/>
    <property type="molecule type" value="Genomic_DNA"/>
</dbReference>
<sequence>MSIKQKHEKESSNGSTVLEKQKNCRKMLLNCPKIDVKGHYGMCAQSENSLYFLRQGAHLAVKETKQIHI</sequence>
<protein>
    <submittedName>
        <fullName evidence="1">Uncharacterized protein</fullName>
    </submittedName>
</protein>
<evidence type="ECO:0000313" key="2">
    <source>
        <dbReference type="Proteomes" id="UP000242715"/>
    </source>
</evidence>
<accession>A0A2Z6NW97</accession>
<gene>
    <name evidence="1" type="ORF">TSUD_272120</name>
</gene>
<name>A0A2Z6NW97_TRISU</name>
<dbReference type="Proteomes" id="UP000242715">
    <property type="component" value="Unassembled WGS sequence"/>
</dbReference>
<proteinExistence type="predicted"/>